<dbReference type="PANTHER" id="PTHR34406">
    <property type="entry name" value="PROTEIN YCEI"/>
    <property type="match status" value="1"/>
</dbReference>
<gene>
    <name evidence="3" type="ORF">OHU69_43040</name>
</gene>
<dbReference type="Gene3D" id="2.40.128.110">
    <property type="entry name" value="Lipid/polyisoprenoid-binding, YceI-like"/>
    <property type="match status" value="1"/>
</dbReference>
<comment type="similarity">
    <text evidence="1">Belongs to the UPF0312 family.</text>
</comment>
<dbReference type="SUPFAM" id="SSF101874">
    <property type="entry name" value="YceI-like"/>
    <property type="match status" value="1"/>
</dbReference>
<evidence type="ECO:0000313" key="3">
    <source>
        <dbReference type="EMBL" id="WTS17229.1"/>
    </source>
</evidence>
<organism evidence="3">
    <name type="scientific">Streptomyces sp. NBC_00119</name>
    <dbReference type="NCBI Taxonomy" id="2975659"/>
    <lineage>
        <taxon>Bacteria</taxon>
        <taxon>Bacillati</taxon>
        <taxon>Actinomycetota</taxon>
        <taxon>Actinomycetes</taxon>
        <taxon>Kitasatosporales</taxon>
        <taxon>Streptomycetaceae</taxon>
        <taxon>Streptomyces</taxon>
    </lineage>
</organism>
<dbReference type="InterPro" id="IPR007372">
    <property type="entry name" value="Lipid/polyisoprenoid-bd_YceI"/>
</dbReference>
<evidence type="ECO:0000256" key="1">
    <source>
        <dbReference type="ARBA" id="ARBA00008812"/>
    </source>
</evidence>
<evidence type="ECO:0000259" key="2">
    <source>
        <dbReference type="SMART" id="SM00867"/>
    </source>
</evidence>
<dbReference type="InterPro" id="IPR036761">
    <property type="entry name" value="TTHA0802/YceI-like_sf"/>
</dbReference>
<dbReference type="SMART" id="SM00867">
    <property type="entry name" value="YceI"/>
    <property type="match status" value="1"/>
</dbReference>
<dbReference type="Pfam" id="PF04264">
    <property type="entry name" value="YceI"/>
    <property type="match status" value="1"/>
</dbReference>
<name>A0AAU1UJC3_9ACTN</name>
<reference evidence="3" key="1">
    <citation type="submission" date="2022-10" db="EMBL/GenBank/DDBJ databases">
        <title>The complete genomes of actinobacterial strains from the NBC collection.</title>
        <authorList>
            <person name="Joergensen T.S."/>
            <person name="Alvarez Arevalo M."/>
            <person name="Sterndorff E.B."/>
            <person name="Faurdal D."/>
            <person name="Vuksanovic O."/>
            <person name="Mourched A.-S."/>
            <person name="Charusanti P."/>
            <person name="Shaw S."/>
            <person name="Blin K."/>
            <person name="Weber T."/>
        </authorList>
    </citation>
    <scope>NUCLEOTIDE SEQUENCE</scope>
    <source>
        <strain evidence="3">NBC_00119</strain>
    </source>
</reference>
<dbReference type="AlphaFoldDB" id="A0AAU1UJC3"/>
<protein>
    <submittedName>
        <fullName evidence="3">YceI family protein</fullName>
    </submittedName>
</protein>
<accession>A0AAU1UJC3</accession>
<dbReference type="PANTHER" id="PTHR34406:SF1">
    <property type="entry name" value="PROTEIN YCEI"/>
    <property type="match status" value="1"/>
</dbReference>
<dbReference type="EMBL" id="CP108195">
    <property type="protein sequence ID" value="WTS17229.1"/>
    <property type="molecule type" value="Genomic_DNA"/>
</dbReference>
<sequence>MGEQPVPESGTYEIDPVASSVSFRMRTVFGLFPVRGSFRITRGRIDVAGPVEKSTVDVRIGADTFESGVARRDEHVRSADYLDVATHPEFAFRGDGVVVGSDGTVLTGELTVLGVSRPVDVTVESVTVEGRGLTVVASTVVDRYAFGVTAAKGMTGRRLTVRLDIRATR</sequence>
<feature type="domain" description="Lipid/polyisoprenoid-binding YceI-like" evidence="2">
    <location>
        <begin position="11"/>
        <end position="168"/>
    </location>
</feature>
<proteinExistence type="inferred from homology"/>